<proteinExistence type="predicted"/>
<dbReference type="PANTHER" id="PTHR43792">
    <property type="entry name" value="GNAT FAMILY, PUTATIVE (AFU_ORTHOLOGUE AFUA_3G00765)-RELATED-RELATED"/>
    <property type="match status" value="1"/>
</dbReference>
<dbReference type="SUPFAM" id="SSF55729">
    <property type="entry name" value="Acyl-CoA N-acyltransferases (Nat)"/>
    <property type="match status" value="1"/>
</dbReference>
<dbReference type="Gene3D" id="3.40.630.30">
    <property type="match status" value="1"/>
</dbReference>
<organism evidence="2 3">
    <name type="scientific">Clostridium oryzae</name>
    <dbReference type="NCBI Taxonomy" id="1450648"/>
    <lineage>
        <taxon>Bacteria</taxon>
        <taxon>Bacillati</taxon>
        <taxon>Bacillota</taxon>
        <taxon>Clostridia</taxon>
        <taxon>Eubacteriales</taxon>
        <taxon>Clostridiaceae</taxon>
        <taxon>Clostridium</taxon>
    </lineage>
</organism>
<dbReference type="Proteomes" id="UP000190080">
    <property type="component" value="Unassembled WGS sequence"/>
</dbReference>
<dbReference type="GO" id="GO:0033816">
    <property type="term" value="F:diaminobutyrate acetyltransferase activity"/>
    <property type="evidence" value="ECO:0007669"/>
    <property type="project" value="UniProtKB-EC"/>
</dbReference>
<name>A0A1V4IVX2_9CLOT</name>
<protein>
    <submittedName>
        <fullName evidence="2">L-2,4-diaminobutyric acid acetyltransferase</fullName>
        <ecNumber evidence="2">2.3.1.178</ecNumber>
    </submittedName>
</protein>
<dbReference type="Pfam" id="PF13302">
    <property type="entry name" value="Acetyltransf_3"/>
    <property type="match status" value="1"/>
</dbReference>
<keyword evidence="2" id="KW-0012">Acyltransferase</keyword>
<dbReference type="InterPro" id="IPR016181">
    <property type="entry name" value="Acyl_CoA_acyltransferase"/>
</dbReference>
<gene>
    <name evidence="2" type="primary">ectA</name>
    <name evidence="2" type="ORF">CLORY_08170</name>
</gene>
<reference evidence="2 3" key="1">
    <citation type="submission" date="2017-03" db="EMBL/GenBank/DDBJ databases">
        <title>Genome sequence of Clostridium oryzae DSM 28571.</title>
        <authorList>
            <person name="Poehlein A."/>
            <person name="Daniel R."/>
        </authorList>
    </citation>
    <scope>NUCLEOTIDE SEQUENCE [LARGE SCALE GENOMIC DNA]</scope>
    <source>
        <strain evidence="2 3">DSM 28571</strain>
    </source>
</reference>
<dbReference type="PROSITE" id="PS51186">
    <property type="entry name" value="GNAT"/>
    <property type="match status" value="1"/>
</dbReference>
<feature type="domain" description="N-acetyltransferase" evidence="1">
    <location>
        <begin position="9"/>
        <end position="175"/>
    </location>
</feature>
<dbReference type="OrthoDB" id="9785602at2"/>
<dbReference type="RefSeq" id="WP_079422254.1">
    <property type="nucleotide sequence ID" value="NZ_MZGV01000006.1"/>
</dbReference>
<dbReference type="InterPro" id="IPR051531">
    <property type="entry name" value="N-acetyltransferase"/>
</dbReference>
<evidence type="ECO:0000313" key="3">
    <source>
        <dbReference type="Proteomes" id="UP000190080"/>
    </source>
</evidence>
<evidence type="ECO:0000259" key="1">
    <source>
        <dbReference type="PROSITE" id="PS51186"/>
    </source>
</evidence>
<comment type="caution">
    <text evidence="2">The sequence shown here is derived from an EMBL/GenBank/DDBJ whole genome shotgun (WGS) entry which is preliminary data.</text>
</comment>
<dbReference type="InterPro" id="IPR000182">
    <property type="entry name" value="GNAT_dom"/>
</dbReference>
<dbReference type="EC" id="2.3.1.178" evidence="2"/>
<keyword evidence="3" id="KW-1185">Reference proteome</keyword>
<dbReference type="STRING" id="1450648.CLORY_08170"/>
<dbReference type="EMBL" id="MZGV01000006">
    <property type="protein sequence ID" value="OPJ63945.1"/>
    <property type="molecule type" value="Genomic_DNA"/>
</dbReference>
<dbReference type="PANTHER" id="PTHR43792:SF1">
    <property type="entry name" value="N-ACETYLTRANSFERASE DOMAIN-CONTAINING PROTEIN"/>
    <property type="match status" value="1"/>
</dbReference>
<sequence length="180" mass="21688">MVIFETERLIIRKFSIDDWKDLYEYLSDESVVKYEPYDVLSEEACRQEAKNRSENPAFLAVCLKESSKLIGNLYFEQQGPKEFLTWELGYVFNPAYQHKGYATESCREIIRYAFEHFKAHRIIAMCNPENSASWRLMERLQMRREGYFKKKAFFKRDEKGEPIWHDSYEYGLLAEEYHKK</sequence>
<dbReference type="AlphaFoldDB" id="A0A1V4IVX2"/>
<accession>A0A1V4IVX2</accession>
<evidence type="ECO:0000313" key="2">
    <source>
        <dbReference type="EMBL" id="OPJ63945.1"/>
    </source>
</evidence>
<keyword evidence="2" id="KW-0808">Transferase</keyword>